<comment type="caution">
    <text evidence="2">The sequence shown here is derived from an EMBL/GenBank/DDBJ whole genome shotgun (WGS) entry which is preliminary data.</text>
</comment>
<evidence type="ECO:0000256" key="1">
    <source>
        <dbReference type="SAM" id="Phobius"/>
    </source>
</evidence>
<keyword evidence="1" id="KW-0812">Transmembrane</keyword>
<evidence type="ECO:0000313" key="3">
    <source>
        <dbReference type="Proteomes" id="UP001499851"/>
    </source>
</evidence>
<feature type="transmembrane region" description="Helical" evidence="1">
    <location>
        <begin position="234"/>
        <end position="260"/>
    </location>
</feature>
<keyword evidence="3" id="KW-1185">Reference proteome</keyword>
<dbReference type="EMBL" id="BAAAQF010000006">
    <property type="protein sequence ID" value="GAA1674168.1"/>
    <property type="molecule type" value="Genomic_DNA"/>
</dbReference>
<gene>
    <name evidence="2" type="ORF">GCM10009830_20680</name>
</gene>
<evidence type="ECO:0008006" key="4">
    <source>
        <dbReference type="Google" id="ProtNLM"/>
    </source>
</evidence>
<keyword evidence="1" id="KW-0472">Membrane</keyword>
<reference evidence="3" key="1">
    <citation type="journal article" date="2019" name="Int. J. Syst. Evol. Microbiol.">
        <title>The Global Catalogue of Microorganisms (GCM) 10K type strain sequencing project: providing services to taxonomists for standard genome sequencing and annotation.</title>
        <authorList>
            <consortium name="The Broad Institute Genomics Platform"/>
            <consortium name="The Broad Institute Genome Sequencing Center for Infectious Disease"/>
            <person name="Wu L."/>
            <person name="Ma J."/>
        </authorList>
    </citation>
    <scope>NUCLEOTIDE SEQUENCE [LARGE SCALE GENOMIC DNA]</scope>
    <source>
        <strain evidence="3">JCM 16001</strain>
    </source>
</reference>
<keyword evidence="1" id="KW-1133">Transmembrane helix</keyword>
<evidence type="ECO:0000313" key="2">
    <source>
        <dbReference type="EMBL" id="GAA1674168.1"/>
    </source>
</evidence>
<feature type="transmembrane region" description="Helical" evidence="1">
    <location>
        <begin position="83"/>
        <end position="116"/>
    </location>
</feature>
<organism evidence="2 3">
    <name type="scientific">Glycomyces endophyticus</name>
    <dbReference type="NCBI Taxonomy" id="480996"/>
    <lineage>
        <taxon>Bacteria</taxon>
        <taxon>Bacillati</taxon>
        <taxon>Actinomycetota</taxon>
        <taxon>Actinomycetes</taxon>
        <taxon>Glycomycetales</taxon>
        <taxon>Glycomycetaceae</taxon>
        <taxon>Glycomyces</taxon>
    </lineage>
</organism>
<dbReference type="Proteomes" id="UP001499851">
    <property type="component" value="Unassembled WGS sequence"/>
</dbReference>
<accession>A0ABP4SK87</accession>
<feature type="transmembrane region" description="Helical" evidence="1">
    <location>
        <begin position="12"/>
        <end position="31"/>
    </location>
</feature>
<feature type="transmembrane region" description="Helical" evidence="1">
    <location>
        <begin position="43"/>
        <end position="63"/>
    </location>
</feature>
<protein>
    <recommendedName>
        <fullName evidence="4">Vegetative cell wall protein gp1</fullName>
    </recommendedName>
</protein>
<sequence>MLGLSARAALRAGLTVAIGGDAIVHTAFIDLGGRIGERWATMLGLPGLLYLAGAAAAFHLGGAERTDAVRLADTLGLDTTGPAVWIALLVTVPVLTAAATAAAGALAAAVTGAWLGRWPGIARPLSGPLRRWRRRRWDGANDEYERARDAVRGAPGADELLELNRLASRRNAIALEPPVHPTWMGDRLSAVDARIWHWYGLDVVFAWPRLWLVLNETEQASVRAARARLDSAMGLAGWGLLCLPLALWWWPAIAASAVLLGAAHRRGRRACDGYAHLVEAAFDLRGPLLARELGIAIEEDGALSRHVGLSVTEQLRKAV</sequence>
<name>A0ABP4SK87_9ACTN</name>
<proteinExistence type="predicted"/>